<accession>A0A7L5E0Z5</accession>
<dbReference type="Proteomes" id="UP000503278">
    <property type="component" value="Chromosome"/>
</dbReference>
<dbReference type="InterPro" id="IPR009589">
    <property type="entry name" value="PH_YyaB-like"/>
</dbReference>
<protein>
    <submittedName>
        <fullName evidence="3">PH domain-containing protein</fullName>
    </submittedName>
</protein>
<dbReference type="Pfam" id="PF06713">
    <property type="entry name" value="bPH_4"/>
    <property type="match status" value="1"/>
</dbReference>
<dbReference type="EMBL" id="CP051682">
    <property type="protein sequence ID" value="QJD97032.1"/>
    <property type="molecule type" value="Genomic_DNA"/>
</dbReference>
<evidence type="ECO:0000313" key="4">
    <source>
        <dbReference type="Proteomes" id="UP000503278"/>
    </source>
</evidence>
<gene>
    <name evidence="3" type="ORF">HH214_14725</name>
</gene>
<sequence length="138" mass="15472">MSTIKTYPSKIDNWFIIVVLGTFTASLVSVFFKPDWIAVMIILSIVSLVLLPIVFNTNYRIKGQLLKVQSGIILNLSIDISTINRITATRSILSAPALSLDRLEVFYNKYDSVVISPRNKADFIAQLKQINPNISIDL</sequence>
<keyword evidence="1" id="KW-0812">Transmembrane</keyword>
<dbReference type="GO" id="GO:0030153">
    <property type="term" value="P:bacteriocin immunity"/>
    <property type="evidence" value="ECO:0007669"/>
    <property type="project" value="InterPro"/>
</dbReference>
<dbReference type="RefSeq" id="WP_169608858.1">
    <property type="nucleotide sequence ID" value="NZ_CP051682.1"/>
</dbReference>
<feature type="transmembrane region" description="Helical" evidence="1">
    <location>
        <begin position="37"/>
        <end position="55"/>
    </location>
</feature>
<keyword evidence="1" id="KW-0472">Membrane</keyword>
<evidence type="ECO:0000256" key="1">
    <source>
        <dbReference type="SAM" id="Phobius"/>
    </source>
</evidence>
<keyword evidence="1" id="KW-1133">Transmembrane helix</keyword>
<name>A0A7L5E0Z5_9SPHI</name>
<keyword evidence="4" id="KW-1185">Reference proteome</keyword>
<feature type="transmembrane region" description="Helical" evidence="1">
    <location>
        <begin position="12"/>
        <end position="31"/>
    </location>
</feature>
<evidence type="ECO:0000259" key="2">
    <source>
        <dbReference type="Pfam" id="PF06713"/>
    </source>
</evidence>
<evidence type="ECO:0000313" key="3">
    <source>
        <dbReference type="EMBL" id="QJD97032.1"/>
    </source>
</evidence>
<dbReference type="KEGG" id="mrob:HH214_14725"/>
<reference evidence="3 4" key="1">
    <citation type="submission" date="2020-04" db="EMBL/GenBank/DDBJ databases">
        <title>Genome sequencing of novel species.</title>
        <authorList>
            <person name="Heo J."/>
            <person name="Kim S.-J."/>
            <person name="Kim J.-S."/>
            <person name="Hong S.-B."/>
            <person name="Kwon S.-W."/>
        </authorList>
    </citation>
    <scope>NUCLEOTIDE SEQUENCE [LARGE SCALE GENOMIC DNA]</scope>
    <source>
        <strain evidence="3 4">F39-2</strain>
    </source>
</reference>
<proteinExistence type="predicted"/>
<feature type="domain" description="Uncharacterized protein YyaB-like PH" evidence="2">
    <location>
        <begin position="57"/>
        <end position="131"/>
    </location>
</feature>
<dbReference type="AlphaFoldDB" id="A0A7L5E0Z5"/>
<organism evidence="3 4">
    <name type="scientific">Mucilaginibacter robiniae</name>
    <dbReference type="NCBI Taxonomy" id="2728022"/>
    <lineage>
        <taxon>Bacteria</taxon>
        <taxon>Pseudomonadati</taxon>
        <taxon>Bacteroidota</taxon>
        <taxon>Sphingobacteriia</taxon>
        <taxon>Sphingobacteriales</taxon>
        <taxon>Sphingobacteriaceae</taxon>
        <taxon>Mucilaginibacter</taxon>
    </lineage>
</organism>